<name>A0A955RP21_UNCKA</name>
<accession>A0A955RP21</accession>
<protein>
    <recommendedName>
        <fullName evidence="1">Signal peptidase I</fullName>
        <ecNumber evidence="1">3.4.21.89</ecNumber>
    </recommendedName>
</protein>
<keyword evidence="3" id="KW-0378">Hydrolase</keyword>
<evidence type="ECO:0000313" key="4">
    <source>
        <dbReference type="Proteomes" id="UP000701698"/>
    </source>
</evidence>
<dbReference type="EMBL" id="JAGQKX010000001">
    <property type="protein sequence ID" value="MCA9389784.1"/>
    <property type="molecule type" value="Genomic_DNA"/>
</dbReference>
<dbReference type="GO" id="GO:0004252">
    <property type="term" value="F:serine-type endopeptidase activity"/>
    <property type="evidence" value="ECO:0007669"/>
    <property type="project" value="UniProtKB-UniRule"/>
</dbReference>
<feature type="transmembrane region" description="Helical" evidence="2">
    <location>
        <begin position="141"/>
        <end position="163"/>
    </location>
</feature>
<dbReference type="EC" id="3.4.21.89" evidence="1"/>
<dbReference type="PANTHER" id="PTHR10806:SF6">
    <property type="entry name" value="SIGNAL PEPTIDASE COMPLEX CATALYTIC SUBUNIT SEC11"/>
    <property type="match status" value="1"/>
</dbReference>
<organism evidence="3 4">
    <name type="scientific">candidate division WWE3 bacterium</name>
    <dbReference type="NCBI Taxonomy" id="2053526"/>
    <lineage>
        <taxon>Bacteria</taxon>
        <taxon>Katanobacteria</taxon>
    </lineage>
</organism>
<sequence>MKINKNTTHLKQNLKLLILFVLTLAIGWLLWTINQNQMRFLTVSSGSMEPAIPVGSLLITKTRSVYSIGQVITYADSNESLLISHRITDVYLDDQGLFFLAKGDANDAVDSNKIRNSAIIGAQDRVIPYAGYIVAYLQTSIGFILFVVVPGGFLISSELIALFDEFRKLRSSKEDAFVLQVLTT</sequence>
<keyword evidence="2" id="KW-0812">Transmembrane</keyword>
<evidence type="ECO:0000256" key="2">
    <source>
        <dbReference type="SAM" id="Phobius"/>
    </source>
</evidence>
<dbReference type="GO" id="GO:0009003">
    <property type="term" value="F:signal peptidase activity"/>
    <property type="evidence" value="ECO:0007669"/>
    <property type="project" value="UniProtKB-EC"/>
</dbReference>
<evidence type="ECO:0000256" key="1">
    <source>
        <dbReference type="NCBIfam" id="TIGR02228"/>
    </source>
</evidence>
<dbReference type="Proteomes" id="UP000701698">
    <property type="component" value="Unassembled WGS sequence"/>
</dbReference>
<reference evidence="3" key="2">
    <citation type="journal article" date="2021" name="Microbiome">
        <title>Successional dynamics and alternative stable states in a saline activated sludge microbial community over 9 years.</title>
        <authorList>
            <person name="Wang Y."/>
            <person name="Ye J."/>
            <person name="Ju F."/>
            <person name="Liu L."/>
            <person name="Boyd J.A."/>
            <person name="Deng Y."/>
            <person name="Parks D.H."/>
            <person name="Jiang X."/>
            <person name="Yin X."/>
            <person name="Woodcroft B.J."/>
            <person name="Tyson G.W."/>
            <person name="Hugenholtz P."/>
            <person name="Polz M.F."/>
            <person name="Zhang T."/>
        </authorList>
    </citation>
    <scope>NUCLEOTIDE SEQUENCE</scope>
    <source>
        <strain evidence="3">HKST-UBA01</strain>
    </source>
</reference>
<keyword evidence="2" id="KW-1133">Transmembrane helix</keyword>
<comment type="caution">
    <text evidence="3">The sequence shown here is derived from an EMBL/GenBank/DDBJ whole genome shotgun (WGS) entry which is preliminary data.</text>
</comment>
<dbReference type="PANTHER" id="PTHR10806">
    <property type="entry name" value="SIGNAL PEPTIDASE COMPLEX CATALYTIC SUBUNIT SEC11"/>
    <property type="match status" value="1"/>
</dbReference>
<proteinExistence type="predicted"/>
<feature type="transmembrane region" description="Helical" evidence="2">
    <location>
        <begin position="12"/>
        <end position="31"/>
    </location>
</feature>
<dbReference type="InterPro" id="IPR001733">
    <property type="entry name" value="Peptidase_S26B"/>
</dbReference>
<dbReference type="GO" id="GO:0016020">
    <property type="term" value="C:membrane"/>
    <property type="evidence" value="ECO:0007669"/>
    <property type="project" value="UniProtKB-UniRule"/>
</dbReference>
<dbReference type="NCBIfam" id="TIGR02228">
    <property type="entry name" value="sigpep_I_arch"/>
    <property type="match status" value="1"/>
</dbReference>
<keyword evidence="2" id="KW-0472">Membrane</keyword>
<evidence type="ECO:0000313" key="3">
    <source>
        <dbReference type="EMBL" id="MCA9389784.1"/>
    </source>
</evidence>
<gene>
    <name evidence="3" type="ORF">KC571_00080</name>
</gene>
<reference evidence="3" key="1">
    <citation type="submission" date="2020-04" db="EMBL/GenBank/DDBJ databases">
        <authorList>
            <person name="Zhang T."/>
        </authorList>
    </citation>
    <scope>NUCLEOTIDE SEQUENCE</scope>
    <source>
        <strain evidence="3">HKST-UBA01</strain>
    </source>
</reference>
<dbReference type="CDD" id="cd06462">
    <property type="entry name" value="Peptidase_S24_S26"/>
    <property type="match status" value="1"/>
</dbReference>
<dbReference type="GO" id="GO:0006465">
    <property type="term" value="P:signal peptide processing"/>
    <property type="evidence" value="ECO:0007669"/>
    <property type="project" value="UniProtKB-UniRule"/>
</dbReference>
<dbReference type="AlphaFoldDB" id="A0A955RP21"/>